<reference evidence="1 2" key="1">
    <citation type="journal article" date="2018" name="Sci. Rep.">
        <title>Genomic signatures of local adaptation to the degree of environmental predictability in rotifers.</title>
        <authorList>
            <person name="Franch-Gras L."/>
            <person name="Hahn C."/>
            <person name="Garcia-Roger E.M."/>
            <person name="Carmona M.J."/>
            <person name="Serra M."/>
            <person name="Gomez A."/>
        </authorList>
    </citation>
    <scope>NUCLEOTIDE SEQUENCE [LARGE SCALE GENOMIC DNA]</scope>
    <source>
        <strain evidence="1">HYR1</strain>
    </source>
</reference>
<keyword evidence="2" id="KW-1185">Reference proteome</keyword>
<comment type="caution">
    <text evidence="1">The sequence shown here is derived from an EMBL/GenBank/DDBJ whole genome shotgun (WGS) entry which is preliminary data.</text>
</comment>
<dbReference type="Proteomes" id="UP000276133">
    <property type="component" value="Unassembled WGS sequence"/>
</dbReference>
<dbReference type="AlphaFoldDB" id="A0A3M7RX42"/>
<accession>A0A3M7RX42</accession>
<protein>
    <submittedName>
        <fullName evidence="1">Uncharacterized protein</fullName>
    </submittedName>
</protein>
<sequence length="73" mass="8682">MEKLEKTCCLVPRFCRNDSLNLFLEKVKFVFADTIFLLRIQDEVFVFDVNDTCPECDRLSLQSPKFRMPDFLL</sequence>
<organism evidence="1 2">
    <name type="scientific">Brachionus plicatilis</name>
    <name type="common">Marine rotifer</name>
    <name type="synonym">Brachionus muelleri</name>
    <dbReference type="NCBI Taxonomy" id="10195"/>
    <lineage>
        <taxon>Eukaryota</taxon>
        <taxon>Metazoa</taxon>
        <taxon>Spiralia</taxon>
        <taxon>Gnathifera</taxon>
        <taxon>Rotifera</taxon>
        <taxon>Eurotatoria</taxon>
        <taxon>Monogononta</taxon>
        <taxon>Pseudotrocha</taxon>
        <taxon>Ploima</taxon>
        <taxon>Brachionidae</taxon>
        <taxon>Brachionus</taxon>
    </lineage>
</organism>
<gene>
    <name evidence="1" type="ORF">BpHYR1_013498</name>
</gene>
<name>A0A3M7RX42_BRAPC</name>
<proteinExistence type="predicted"/>
<evidence type="ECO:0000313" key="2">
    <source>
        <dbReference type="Proteomes" id="UP000276133"/>
    </source>
</evidence>
<evidence type="ECO:0000313" key="1">
    <source>
        <dbReference type="EMBL" id="RNA27938.1"/>
    </source>
</evidence>
<dbReference type="EMBL" id="REGN01002472">
    <property type="protein sequence ID" value="RNA27938.1"/>
    <property type="molecule type" value="Genomic_DNA"/>
</dbReference>